<evidence type="ECO:0000313" key="1">
    <source>
        <dbReference type="EMBL" id="MXU91157.1"/>
    </source>
</evidence>
<name>A0A6B0UMW5_IXORI</name>
<sequence length="120" mass="12062">MPKAALSSGAGGGASMHSVSLVRAAVLCSMRDSSAPCTLLLFLGGADADSFSVKVGRAPMAVPGLGSGLCAGLSTSSGLLSSESLPRGTPAKSKLNIPIPARVVAPSRKRKAEKNFHFPL</sequence>
<dbReference type="AlphaFoldDB" id="A0A6B0UMW5"/>
<dbReference type="EMBL" id="GIFC01009074">
    <property type="protein sequence ID" value="MXU91157.1"/>
    <property type="molecule type" value="Transcribed_RNA"/>
</dbReference>
<proteinExistence type="predicted"/>
<accession>A0A6B0UMW5</accession>
<organism evidence="1">
    <name type="scientific">Ixodes ricinus</name>
    <name type="common">Common tick</name>
    <name type="synonym">Acarus ricinus</name>
    <dbReference type="NCBI Taxonomy" id="34613"/>
    <lineage>
        <taxon>Eukaryota</taxon>
        <taxon>Metazoa</taxon>
        <taxon>Ecdysozoa</taxon>
        <taxon>Arthropoda</taxon>
        <taxon>Chelicerata</taxon>
        <taxon>Arachnida</taxon>
        <taxon>Acari</taxon>
        <taxon>Parasitiformes</taxon>
        <taxon>Ixodida</taxon>
        <taxon>Ixodoidea</taxon>
        <taxon>Ixodidae</taxon>
        <taxon>Ixodinae</taxon>
        <taxon>Ixodes</taxon>
    </lineage>
</organism>
<protein>
    <submittedName>
        <fullName evidence="1">Putative secreted protein</fullName>
    </submittedName>
</protein>
<reference evidence="1" key="1">
    <citation type="submission" date="2019-12" db="EMBL/GenBank/DDBJ databases">
        <title>An insight into the sialome of adult female Ixodes ricinus ticks feeding for 6 days.</title>
        <authorList>
            <person name="Perner J."/>
            <person name="Ribeiro J.M.C."/>
        </authorList>
    </citation>
    <scope>NUCLEOTIDE SEQUENCE</scope>
    <source>
        <strain evidence="1">Semi-engorged</strain>
        <tissue evidence="1">Salivary glands</tissue>
    </source>
</reference>